<name>A7VW97_9FIRM</name>
<comment type="caution">
    <text evidence="1">The sequence shown here is derived from an EMBL/GenBank/DDBJ whole genome shotgun (WGS) entry which is preliminary data.</text>
</comment>
<dbReference type="HOGENOM" id="CLU_215652_0_0_9"/>
<reference evidence="1 2" key="1">
    <citation type="submission" date="2007-08" db="EMBL/GenBank/DDBJ databases">
        <title>Draft genome sequence of Clostridium leptum (DSM 753).</title>
        <authorList>
            <person name="Sudarsanam P."/>
            <person name="Ley R."/>
            <person name="Guruge J."/>
            <person name="Turnbaugh P.J."/>
            <person name="Mahowald M."/>
            <person name="Liep D."/>
            <person name="Gordon J."/>
        </authorList>
    </citation>
    <scope>NUCLEOTIDE SEQUENCE [LARGE SCALE GENOMIC DNA]</scope>
    <source>
        <strain evidence="1 2">DSM 753</strain>
    </source>
</reference>
<proteinExistence type="predicted"/>
<dbReference type="EMBL" id="ABCB02000020">
    <property type="protein sequence ID" value="EDO60044.1"/>
    <property type="molecule type" value="Genomic_DNA"/>
</dbReference>
<sequence>MPDIFNFTPEMETYFSTLPVYVQENIKQSNQKINSLEDLRAVSEKLMERK</sequence>
<organism evidence="1 2">
    <name type="scientific">[Clostridium] leptum DSM 753</name>
    <dbReference type="NCBI Taxonomy" id="428125"/>
    <lineage>
        <taxon>Bacteria</taxon>
        <taxon>Bacillati</taxon>
        <taxon>Bacillota</taxon>
        <taxon>Clostridia</taxon>
        <taxon>Eubacteriales</taxon>
        <taxon>Oscillospiraceae</taxon>
        <taxon>Oscillospiraceae incertae sedis</taxon>
    </lineage>
</organism>
<evidence type="ECO:0000313" key="1">
    <source>
        <dbReference type="EMBL" id="EDO60044.1"/>
    </source>
</evidence>
<protein>
    <submittedName>
        <fullName evidence="1">Uncharacterized protein</fullName>
    </submittedName>
</protein>
<reference evidence="1 2" key="2">
    <citation type="submission" date="2007-08" db="EMBL/GenBank/DDBJ databases">
        <authorList>
            <person name="Fulton L."/>
            <person name="Clifton S."/>
            <person name="Fulton B."/>
            <person name="Xu J."/>
            <person name="Minx P."/>
            <person name="Pepin K.H."/>
            <person name="Johnson M."/>
            <person name="Thiruvilangam P."/>
            <person name="Bhonagiri V."/>
            <person name="Nash W.E."/>
            <person name="Wang C."/>
            <person name="Mardis E.R."/>
            <person name="Wilson R.K."/>
        </authorList>
    </citation>
    <scope>NUCLEOTIDE SEQUENCE [LARGE SCALE GENOMIC DNA]</scope>
    <source>
        <strain evidence="1 2">DSM 753</strain>
    </source>
</reference>
<dbReference type="Proteomes" id="UP000003490">
    <property type="component" value="Unassembled WGS sequence"/>
</dbReference>
<accession>A7VW97</accession>
<dbReference type="AlphaFoldDB" id="A7VW97"/>
<evidence type="ECO:0000313" key="2">
    <source>
        <dbReference type="Proteomes" id="UP000003490"/>
    </source>
</evidence>
<gene>
    <name evidence="1" type="ORF">CLOLEP_02861</name>
</gene>